<evidence type="ECO:0008006" key="5">
    <source>
        <dbReference type="Google" id="ProtNLM"/>
    </source>
</evidence>
<name>A0ABU2LXU5_9ACTN</name>
<sequence length="197" mass="20802">MAVQQSHRTGASKRAVRRPETGPPLSTAAARALAVLRVATGAIFLWAFLDKAFGWGYATSAENSWTSGGSPAGGYLAGVSAGPLETTFHAWAGDVWVDWLYMAGLFGLGASLVAGVGLRVTAVAGSLMMLFLWLSQFPPARHLSDGSPSMSPNPLVDQHVVYAVVMVVLAACSAGRVWGLGGAWARLPIVDRHRWLQ</sequence>
<feature type="transmembrane region" description="Helical" evidence="2">
    <location>
        <begin position="160"/>
        <end position="185"/>
    </location>
</feature>
<gene>
    <name evidence="3" type="ORF">RNC47_29295</name>
</gene>
<feature type="transmembrane region" description="Helical" evidence="2">
    <location>
        <begin position="28"/>
        <end position="49"/>
    </location>
</feature>
<feature type="transmembrane region" description="Helical" evidence="2">
    <location>
        <begin position="123"/>
        <end position="140"/>
    </location>
</feature>
<evidence type="ECO:0000256" key="1">
    <source>
        <dbReference type="SAM" id="MobiDB-lite"/>
    </source>
</evidence>
<accession>A0ABU2LXU5</accession>
<feature type="region of interest" description="Disordered" evidence="1">
    <location>
        <begin position="1"/>
        <end position="24"/>
    </location>
</feature>
<keyword evidence="2" id="KW-1133">Transmembrane helix</keyword>
<reference evidence="4" key="1">
    <citation type="submission" date="2023-07" db="EMBL/GenBank/DDBJ databases">
        <title>30 novel species of actinomycetes from the DSMZ collection.</title>
        <authorList>
            <person name="Nouioui I."/>
        </authorList>
    </citation>
    <scope>NUCLEOTIDE SEQUENCE [LARGE SCALE GENOMIC DNA]</scope>
    <source>
        <strain evidence="4">DSM 44918</strain>
    </source>
</reference>
<organism evidence="3 4">
    <name type="scientific">Streptomyces millisiae</name>
    <dbReference type="NCBI Taxonomy" id="3075542"/>
    <lineage>
        <taxon>Bacteria</taxon>
        <taxon>Bacillati</taxon>
        <taxon>Actinomycetota</taxon>
        <taxon>Actinomycetes</taxon>
        <taxon>Kitasatosporales</taxon>
        <taxon>Streptomycetaceae</taxon>
        <taxon>Streptomyces</taxon>
    </lineage>
</organism>
<evidence type="ECO:0000256" key="2">
    <source>
        <dbReference type="SAM" id="Phobius"/>
    </source>
</evidence>
<dbReference type="EMBL" id="JAVREM010000063">
    <property type="protein sequence ID" value="MDT0322420.1"/>
    <property type="molecule type" value="Genomic_DNA"/>
</dbReference>
<dbReference type="RefSeq" id="WP_311603018.1">
    <property type="nucleotide sequence ID" value="NZ_JAVREM010000063.1"/>
</dbReference>
<keyword evidence="2" id="KW-0472">Membrane</keyword>
<evidence type="ECO:0000313" key="3">
    <source>
        <dbReference type="EMBL" id="MDT0322420.1"/>
    </source>
</evidence>
<evidence type="ECO:0000313" key="4">
    <source>
        <dbReference type="Proteomes" id="UP001183420"/>
    </source>
</evidence>
<feature type="transmembrane region" description="Helical" evidence="2">
    <location>
        <begin position="99"/>
        <end position="116"/>
    </location>
</feature>
<keyword evidence="2" id="KW-0812">Transmembrane</keyword>
<proteinExistence type="predicted"/>
<comment type="caution">
    <text evidence="3">The sequence shown here is derived from an EMBL/GenBank/DDBJ whole genome shotgun (WGS) entry which is preliminary data.</text>
</comment>
<protein>
    <recommendedName>
        <fullName evidence="5">DoxX family protein</fullName>
    </recommendedName>
</protein>
<keyword evidence="4" id="KW-1185">Reference proteome</keyword>
<dbReference type="Proteomes" id="UP001183420">
    <property type="component" value="Unassembled WGS sequence"/>
</dbReference>